<protein>
    <submittedName>
        <fullName evidence="1">Major sperm protein</fullName>
    </submittedName>
</protein>
<dbReference type="WBParaSite" id="GPUH_0001216601-mRNA-1">
    <property type="protein sequence ID" value="GPUH_0001216601-mRNA-1"/>
    <property type="gene ID" value="GPUH_0001216601"/>
</dbReference>
<reference evidence="1" key="1">
    <citation type="submission" date="2016-06" db="UniProtKB">
        <authorList>
            <consortium name="WormBaseParasite"/>
        </authorList>
    </citation>
    <scope>IDENTIFICATION</scope>
</reference>
<dbReference type="AlphaFoldDB" id="A0A183DTW1"/>
<evidence type="ECO:0000313" key="1">
    <source>
        <dbReference type="WBParaSite" id="GPUH_0001216601-mRNA-1"/>
    </source>
</evidence>
<accession>A0A183DTW1</accession>
<dbReference type="InterPro" id="IPR013783">
    <property type="entry name" value="Ig-like_fold"/>
</dbReference>
<name>A0A183DTW1_9BILA</name>
<dbReference type="Gene3D" id="2.60.40.10">
    <property type="entry name" value="Immunoglobulins"/>
    <property type="match status" value="1"/>
</dbReference>
<sequence>LMGTLCTFTTAVLVYFRIIGARRQSEEFLTAATVTELTDSRDKLASLSVSTAHSIPRQPSSGTLRIFPQLLTLRKNTCKILRLKNTHHADWIAVRIRINNPVLSVHPAKILIPPGRISAVSCTEVTMKAVPKGRMTSQLLVQWFSVGVHCPARNVNSLWTRPYSIPRKQWHYKMIRVQLEAN</sequence>
<proteinExistence type="predicted"/>
<organism evidence="1">
    <name type="scientific">Gongylonema pulchrum</name>
    <dbReference type="NCBI Taxonomy" id="637853"/>
    <lineage>
        <taxon>Eukaryota</taxon>
        <taxon>Metazoa</taxon>
        <taxon>Ecdysozoa</taxon>
        <taxon>Nematoda</taxon>
        <taxon>Chromadorea</taxon>
        <taxon>Rhabditida</taxon>
        <taxon>Spirurina</taxon>
        <taxon>Spiruromorpha</taxon>
        <taxon>Spiruroidea</taxon>
        <taxon>Gongylonematidae</taxon>
        <taxon>Gongylonema</taxon>
    </lineage>
</organism>